<feature type="compositionally biased region" description="Basic and acidic residues" evidence="4">
    <location>
        <begin position="996"/>
        <end position="1005"/>
    </location>
</feature>
<feature type="compositionally biased region" description="Basic and acidic residues" evidence="4">
    <location>
        <begin position="664"/>
        <end position="678"/>
    </location>
</feature>
<dbReference type="InterPro" id="IPR022776">
    <property type="entry name" value="TRM13/UPF0224_CHHC_Znf_dom"/>
</dbReference>
<dbReference type="Proteomes" id="UP000077202">
    <property type="component" value="Unassembled WGS sequence"/>
</dbReference>
<dbReference type="PROSITE" id="PS51800">
    <property type="entry name" value="ZF_CHHC_U11_48K"/>
    <property type="match status" value="1"/>
</dbReference>
<feature type="region of interest" description="Disordered" evidence="4">
    <location>
        <begin position="224"/>
        <end position="245"/>
    </location>
</feature>
<protein>
    <recommendedName>
        <fullName evidence="5">CHHC U11-48K-type domain-containing protein</fullName>
    </recommendedName>
</protein>
<feature type="compositionally biased region" description="Basic and acidic residues" evidence="4">
    <location>
        <begin position="974"/>
        <end position="987"/>
    </location>
</feature>
<dbReference type="AlphaFoldDB" id="A0A176WRY9"/>
<keyword evidence="7" id="KW-1185">Reference proteome</keyword>
<dbReference type="GO" id="GO:0008270">
    <property type="term" value="F:zinc ion binding"/>
    <property type="evidence" value="ECO:0007669"/>
    <property type="project" value="UniProtKB-KW"/>
</dbReference>
<name>A0A176WRY9_MARPO</name>
<organism evidence="6 7">
    <name type="scientific">Marchantia polymorpha subsp. ruderalis</name>
    <dbReference type="NCBI Taxonomy" id="1480154"/>
    <lineage>
        <taxon>Eukaryota</taxon>
        <taxon>Viridiplantae</taxon>
        <taxon>Streptophyta</taxon>
        <taxon>Embryophyta</taxon>
        <taxon>Marchantiophyta</taxon>
        <taxon>Marchantiopsida</taxon>
        <taxon>Marchantiidae</taxon>
        <taxon>Marchantiales</taxon>
        <taxon>Marchantiaceae</taxon>
        <taxon>Marchantia</taxon>
    </lineage>
</organism>
<feature type="compositionally biased region" description="Basic and acidic residues" evidence="4">
    <location>
        <begin position="1033"/>
        <end position="1063"/>
    </location>
</feature>
<accession>A0A176WRY9</accession>
<proteinExistence type="predicted"/>
<feature type="compositionally biased region" description="Pro residues" evidence="4">
    <location>
        <begin position="17"/>
        <end position="40"/>
    </location>
</feature>
<evidence type="ECO:0000313" key="7">
    <source>
        <dbReference type="Proteomes" id="UP000077202"/>
    </source>
</evidence>
<sequence length="1128" mass="124163">MADSHPPSGAGVGPFMNPVPPFPPQPYRQGTPPPPPPPPYRGFAPNPSAPQGFSAPGHVHHHQQPQQHYQTLGPRFPAPPPPRPPWVGYGFHGPPPSYGPQASLQGGTPGPPAKMYPVTTPVTQNTGGPPSSGFGLQRTSIDNPTSHSGSLVTSLGHSTSLLPGTELSHSRTSNLVQSTHDTPRSAQSNWIINVGSQTNGYSQAWNSAPGTVSLVGGTSAAVQNSATAEREYTDSGSSRPDSEEGVNVVEKAISDSRKVENVDLKVLISRIRFLVSEVEQVAEQFGNLLATESISEETLLVACPFDPAHMIAPDGLFHHYLSCPSNPNPPLDVQSLLASLQYRTSPKGNLNTTDSSTPGTENSKKTSVEQSSASLSFSKPEFDIWGGQFFYDGAPAVVQAPLHTVHSPQSSIPPVPGRDVIGLFKVESDALEPNRFGEMSFPACAQILLPSRFLLLSEEVESWKFLPSRSSSLVAEAASGLDNLRKSVIVNWLLVHSPAHGIVLDSTLACHIYSLAKLCFKEANKQATVLMDSTEYKQVIIRTLVGLKDTEQLHPAETGVSQMSQEKFAANVQTDLSKSVSCSELKSFCPKVGLLDCAQVFRPMDWLAAQLCPLYGPAQSRILSLNLLKHSIISSARFLLSRGMNFIDRRVSFSLRNKVEGRCESKAASESKETESTHSHPSGPAVILDDPRSHEAVAVEASNPQILELEAAISAVTERAVFERYLRTPLHSSRVSKFEMTQLYQAAVQLAKEERMKRPNYRAVLEYDGLIWHRSQLEDKNKNKTREELLAEERDYKRRRMSYRGKKLKRTPTQARQFKLDFVLGVFFHHFYVLSLPIHVVRDIIEGHMEEIVSTGGIGSFGKQSDKVEPVETLINLEKKSVVTKAASLTDAEPSSTFSSVRRNAISDANEKGGIRREQSRSQLDLNEGFTLFPKTMSETEGFVGREGFEEQPERRSYNNKADAGSRRYSKSRTGREDSKYIDHDGGKYSSFNHRNKYDDYKDSSRTGNEALKRRPFGRDNYQTERLSSILPERIERDSHQSSSRTGDKEDKPLRGDRHTAREAQSRGTRFAVIIIHISFALISFKQLPLAGVGYACLVSLSRMFASNQAAFTAVSELVLLVIVNVAY</sequence>
<dbReference type="PANTHER" id="PTHR21402:SF10">
    <property type="entry name" value="U11_U12 SMALL NUCLEAR RIBONUCLEOPROTEIN 48 KDA PROTEIN"/>
    <property type="match status" value="1"/>
</dbReference>
<feature type="region of interest" description="Disordered" evidence="4">
    <location>
        <begin position="944"/>
        <end position="1063"/>
    </location>
</feature>
<evidence type="ECO:0000313" key="6">
    <source>
        <dbReference type="EMBL" id="OAE35042.1"/>
    </source>
</evidence>
<evidence type="ECO:0000256" key="4">
    <source>
        <dbReference type="SAM" id="MobiDB-lite"/>
    </source>
</evidence>
<dbReference type="InterPro" id="IPR051591">
    <property type="entry name" value="UPF0224_FAM112_RNA_Proc"/>
</dbReference>
<gene>
    <name evidence="6" type="ORF">AXG93_3253s1070</name>
</gene>
<comment type="caution">
    <text evidence="6">The sequence shown here is derived from an EMBL/GenBank/DDBJ whole genome shotgun (WGS) entry which is preliminary data.</text>
</comment>
<feature type="region of interest" description="Disordered" evidence="4">
    <location>
        <begin position="664"/>
        <end position="687"/>
    </location>
</feature>
<keyword evidence="3" id="KW-0862">Zinc</keyword>
<feature type="compositionally biased region" description="Basic and acidic residues" evidence="4">
    <location>
        <begin position="947"/>
        <end position="957"/>
    </location>
</feature>
<evidence type="ECO:0000256" key="2">
    <source>
        <dbReference type="ARBA" id="ARBA00022771"/>
    </source>
</evidence>
<evidence type="ECO:0000256" key="1">
    <source>
        <dbReference type="ARBA" id="ARBA00022723"/>
    </source>
</evidence>
<evidence type="ECO:0000256" key="3">
    <source>
        <dbReference type="ARBA" id="ARBA00022833"/>
    </source>
</evidence>
<feature type="domain" description="CHHC U11-48K-type" evidence="5">
    <location>
        <begin position="300"/>
        <end position="327"/>
    </location>
</feature>
<feature type="region of interest" description="Disordered" evidence="4">
    <location>
        <begin position="345"/>
        <end position="370"/>
    </location>
</feature>
<evidence type="ECO:0000259" key="5">
    <source>
        <dbReference type="PROSITE" id="PS51800"/>
    </source>
</evidence>
<feature type="compositionally biased region" description="Polar residues" evidence="4">
    <location>
        <begin position="345"/>
        <end position="361"/>
    </location>
</feature>
<feature type="compositionally biased region" description="Pro residues" evidence="4">
    <location>
        <begin position="76"/>
        <end position="85"/>
    </location>
</feature>
<dbReference type="PANTHER" id="PTHR21402">
    <property type="entry name" value="GAMETOCYTE SPECIFIC FACTOR 1-RELATED"/>
    <property type="match status" value="1"/>
</dbReference>
<feature type="region of interest" description="Disordered" evidence="4">
    <location>
        <begin position="897"/>
        <end position="921"/>
    </location>
</feature>
<feature type="region of interest" description="Disordered" evidence="4">
    <location>
        <begin position="1"/>
        <end position="106"/>
    </location>
</feature>
<keyword evidence="2" id="KW-0863">Zinc-finger</keyword>
<reference evidence="6" key="1">
    <citation type="submission" date="2016-03" db="EMBL/GenBank/DDBJ databases">
        <title>Mechanisms controlling the formation of the plant cell surface in tip-growing cells are functionally conserved among land plants.</title>
        <authorList>
            <person name="Honkanen S."/>
            <person name="Jones V.A."/>
            <person name="Morieri G."/>
            <person name="Champion C."/>
            <person name="Hetherington A.J."/>
            <person name="Kelly S."/>
            <person name="Saint-Marcoux D."/>
            <person name="Proust H."/>
            <person name="Prescott H."/>
            <person name="Dolan L."/>
        </authorList>
    </citation>
    <scope>NUCLEOTIDE SEQUENCE [LARGE SCALE GENOMIC DNA]</scope>
    <source>
        <tissue evidence="6">Whole gametophyte</tissue>
    </source>
</reference>
<dbReference type="EMBL" id="LVLJ01000283">
    <property type="protein sequence ID" value="OAE35042.1"/>
    <property type="molecule type" value="Genomic_DNA"/>
</dbReference>
<keyword evidence="1" id="KW-0479">Metal-binding</keyword>
<feature type="compositionally biased region" description="Basic and acidic residues" evidence="4">
    <location>
        <begin position="909"/>
        <end position="920"/>
    </location>
</feature>